<feature type="chain" id="PRO_5043130124" evidence="1">
    <location>
        <begin position="19"/>
        <end position="135"/>
    </location>
</feature>
<name>A0A0R3PIC9_ANGCS</name>
<dbReference type="EMBL" id="UYYA01002047">
    <property type="protein sequence ID" value="VDM55692.1"/>
    <property type="molecule type" value="Genomic_DNA"/>
</dbReference>
<evidence type="ECO:0000313" key="4">
    <source>
        <dbReference type="WBParaSite" id="ACOC_0000410601-mRNA-1"/>
    </source>
</evidence>
<keyword evidence="1" id="KW-0732">Signal</keyword>
<dbReference type="WBParaSite" id="ACOC_0000410601-mRNA-1">
    <property type="protein sequence ID" value="ACOC_0000410601-mRNA-1"/>
    <property type="gene ID" value="ACOC_0000410601"/>
</dbReference>
<protein>
    <submittedName>
        <fullName evidence="4">Bulb-type lectin domain-containing protein</fullName>
    </submittedName>
</protein>
<keyword evidence="3" id="KW-1185">Reference proteome</keyword>
<organism evidence="4">
    <name type="scientific">Angiostrongylus costaricensis</name>
    <name type="common">Nematode worm</name>
    <dbReference type="NCBI Taxonomy" id="334426"/>
    <lineage>
        <taxon>Eukaryota</taxon>
        <taxon>Metazoa</taxon>
        <taxon>Ecdysozoa</taxon>
        <taxon>Nematoda</taxon>
        <taxon>Chromadorea</taxon>
        <taxon>Rhabditida</taxon>
        <taxon>Rhabditina</taxon>
        <taxon>Rhabditomorpha</taxon>
        <taxon>Strongyloidea</taxon>
        <taxon>Metastrongylidae</taxon>
        <taxon>Angiostrongylus</taxon>
    </lineage>
</organism>
<sequence>MARTQSFLVLVLIDYAFARVAIRAKAGDRVVLDFGPRVYFWQRDRMNGIKEMMTRCQYGDTRAICQGFVRRDGKPATPPSYVLIDGDGKMILNPVVATDSGFYSAMVNGVTMQGLKRRNSRGRLLTHHLFLQVTE</sequence>
<dbReference type="AlphaFoldDB" id="A0A0R3PIC9"/>
<evidence type="ECO:0000256" key="1">
    <source>
        <dbReference type="SAM" id="SignalP"/>
    </source>
</evidence>
<proteinExistence type="predicted"/>
<dbReference type="OMA" id="IVNWRRI"/>
<dbReference type="Proteomes" id="UP000267027">
    <property type="component" value="Unassembled WGS sequence"/>
</dbReference>
<evidence type="ECO:0000313" key="2">
    <source>
        <dbReference type="EMBL" id="VDM55692.1"/>
    </source>
</evidence>
<reference evidence="2 3" key="2">
    <citation type="submission" date="2018-11" db="EMBL/GenBank/DDBJ databases">
        <authorList>
            <consortium name="Pathogen Informatics"/>
        </authorList>
    </citation>
    <scope>NUCLEOTIDE SEQUENCE [LARGE SCALE GENOMIC DNA]</scope>
    <source>
        <strain evidence="2 3">Costa Rica</strain>
    </source>
</reference>
<feature type="signal peptide" evidence="1">
    <location>
        <begin position="1"/>
        <end position="18"/>
    </location>
</feature>
<reference evidence="4" key="1">
    <citation type="submission" date="2017-02" db="UniProtKB">
        <authorList>
            <consortium name="WormBaseParasite"/>
        </authorList>
    </citation>
    <scope>IDENTIFICATION</scope>
</reference>
<gene>
    <name evidence="2" type="ORF">ACOC_LOCUS4107</name>
</gene>
<evidence type="ECO:0000313" key="3">
    <source>
        <dbReference type="Proteomes" id="UP000267027"/>
    </source>
</evidence>
<accession>A0A0R3PIC9</accession>